<sequence length="74" mass="8362">MHLSHLSSKGEMMKVQGRPKKKMKRLDMLLRDEIKDLTLPSHSNALDNDESDDGDDIHDIHVGVGGYEDDDMAE</sequence>
<accession>A0AAW1X6G2</accession>
<comment type="caution">
    <text evidence="2">The sequence shown here is derived from an EMBL/GenBank/DDBJ whole genome shotgun (WGS) entry which is preliminary data.</text>
</comment>
<dbReference type="EMBL" id="JBEDUW010000004">
    <property type="protein sequence ID" value="KAK9931866.1"/>
    <property type="molecule type" value="Genomic_DNA"/>
</dbReference>
<evidence type="ECO:0000313" key="2">
    <source>
        <dbReference type="EMBL" id="KAK9931866.1"/>
    </source>
</evidence>
<evidence type="ECO:0000313" key="3">
    <source>
        <dbReference type="Proteomes" id="UP001457282"/>
    </source>
</evidence>
<proteinExistence type="predicted"/>
<keyword evidence="3" id="KW-1185">Reference proteome</keyword>
<protein>
    <submittedName>
        <fullName evidence="2">Uncharacterized protein</fullName>
    </submittedName>
</protein>
<feature type="compositionally biased region" description="Acidic residues" evidence="1">
    <location>
        <begin position="47"/>
        <end position="56"/>
    </location>
</feature>
<dbReference type="Proteomes" id="UP001457282">
    <property type="component" value="Unassembled WGS sequence"/>
</dbReference>
<evidence type="ECO:0000256" key="1">
    <source>
        <dbReference type="SAM" id="MobiDB-lite"/>
    </source>
</evidence>
<dbReference type="AlphaFoldDB" id="A0AAW1X6G2"/>
<feature type="region of interest" description="Disordered" evidence="1">
    <location>
        <begin position="38"/>
        <end position="74"/>
    </location>
</feature>
<name>A0AAW1X6G2_RUBAR</name>
<reference evidence="2 3" key="1">
    <citation type="journal article" date="2023" name="G3 (Bethesda)">
        <title>A chromosome-length genome assembly and annotation of blackberry (Rubus argutus, cv. 'Hillquist').</title>
        <authorList>
            <person name="Bruna T."/>
            <person name="Aryal R."/>
            <person name="Dudchenko O."/>
            <person name="Sargent D.J."/>
            <person name="Mead D."/>
            <person name="Buti M."/>
            <person name="Cavallini A."/>
            <person name="Hytonen T."/>
            <person name="Andres J."/>
            <person name="Pham M."/>
            <person name="Weisz D."/>
            <person name="Mascagni F."/>
            <person name="Usai G."/>
            <person name="Natali L."/>
            <person name="Bassil N."/>
            <person name="Fernandez G.E."/>
            <person name="Lomsadze A."/>
            <person name="Armour M."/>
            <person name="Olukolu B."/>
            <person name="Poorten T."/>
            <person name="Britton C."/>
            <person name="Davik J."/>
            <person name="Ashrafi H."/>
            <person name="Aiden E.L."/>
            <person name="Borodovsky M."/>
            <person name="Worthington M."/>
        </authorList>
    </citation>
    <scope>NUCLEOTIDE SEQUENCE [LARGE SCALE GENOMIC DNA]</scope>
    <source>
        <strain evidence="2">PI 553951</strain>
    </source>
</reference>
<feature type="region of interest" description="Disordered" evidence="1">
    <location>
        <begin position="1"/>
        <end position="23"/>
    </location>
</feature>
<gene>
    <name evidence="2" type="ORF">M0R45_019122</name>
</gene>
<organism evidence="2 3">
    <name type="scientific">Rubus argutus</name>
    <name type="common">Southern blackberry</name>
    <dbReference type="NCBI Taxonomy" id="59490"/>
    <lineage>
        <taxon>Eukaryota</taxon>
        <taxon>Viridiplantae</taxon>
        <taxon>Streptophyta</taxon>
        <taxon>Embryophyta</taxon>
        <taxon>Tracheophyta</taxon>
        <taxon>Spermatophyta</taxon>
        <taxon>Magnoliopsida</taxon>
        <taxon>eudicotyledons</taxon>
        <taxon>Gunneridae</taxon>
        <taxon>Pentapetalae</taxon>
        <taxon>rosids</taxon>
        <taxon>fabids</taxon>
        <taxon>Rosales</taxon>
        <taxon>Rosaceae</taxon>
        <taxon>Rosoideae</taxon>
        <taxon>Rosoideae incertae sedis</taxon>
        <taxon>Rubus</taxon>
    </lineage>
</organism>